<sequence>MKSGVSKRLVLGSEVNPGSGREKWSGTEVTLTGSW</sequence>
<evidence type="ECO:0000256" key="1">
    <source>
        <dbReference type="SAM" id="MobiDB-lite"/>
    </source>
</evidence>
<dbReference type="EMBL" id="GBXM01024154">
    <property type="protein sequence ID" value="JAH84423.1"/>
    <property type="molecule type" value="Transcribed_RNA"/>
</dbReference>
<proteinExistence type="predicted"/>
<feature type="region of interest" description="Disordered" evidence="1">
    <location>
        <begin position="1"/>
        <end position="35"/>
    </location>
</feature>
<reference evidence="2" key="1">
    <citation type="submission" date="2014-11" db="EMBL/GenBank/DDBJ databases">
        <authorList>
            <person name="Amaro Gonzalez C."/>
        </authorList>
    </citation>
    <scope>NUCLEOTIDE SEQUENCE</scope>
</reference>
<reference evidence="2" key="2">
    <citation type="journal article" date="2015" name="Fish Shellfish Immunol.">
        <title>Early steps in the European eel (Anguilla anguilla)-Vibrio vulnificus interaction in the gills: Role of the RtxA13 toxin.</title>
        <authorList>
            <person name="Callol A."/>
            <person name="Pajuelo D."/>
            <person name="Ebbesson L."/>
            <person name="Teles M."/>
            <person name="MacKenzie S."/>
            <person name="Amaro C."/>
        </authorList>
    </citation>
    <scope>NUCLEOTIDE SEQUENCE</scope>
</reference>
<evidence type="ECO:0000313" key="2">
    <source>
        <dbReference type="EMBL" id="JAH84423.1"/>
    </source>
</evidence>
<accession>A0A0E9W4K4</accession>
<name>A0A0E9W4K4_ANGAN</name>
<protein>
    <submittedName>
        <fullName evidence="2">Uncharacterized protein</fullName>
    </submittedName>
</protein>
<organism evidence="2">
    <name type="scientific">Anguilla anguilla</name>
    <name type="common">European freshwater eel</name>
    <name type="synonym">Muraena anguilla</name>
    <dbReference type="NCBI Taxonomy" id="7936"/>
    <lineage>
        <taxon>Eukaryota</taxon>
        <taxon>Metazoa</taxon>
        <taxon>Chordata</taxon>
        <taxon>Craniata</taxon>
        <taxon>Vertebrata</taxon>
        <taxon>Euteleostomi</taxon>
        <taxon>Actinopterygii</taxon>
        <taxon>Neopterygii</taxon>
        <taxon>Teleostei</taxon>
        <taxon>Anguilliformes</taxon>
        <taxon>Anguillidae</taxon>
        <taxon>Anguilla</taxon>
    </lineage>
</organism>
<dbReference type="AlphaFoldDB" id="A0A0E9W4K4"/>